<dbReference type="Gene3D" id="3.90.1530.10">
    <property type="entry name" value="Conserved hypothetical protein from pyrococcus furiosus pfu- 392566-001, ParB domain"/>
    <property type="match status" value="1"/>
</dbReference>
<comment type="catalytic activity">
    <reaction evidence="7">
        <text>a 2'-deoxyadenosine in DNA + S-adenosyl-L-methionine = an N(6)-methyl-2'-deoxyadenosine in DNA + S-adenosyl-L-homocysteine + H(+)</text>
        <dbReference type="Rhea" id="RHEA:15197"/>
        <dbReference type="Rhea" id="RHEA-COMP:12418"/>
        <dbReference type="Rhea" id="RHEA-COMP:12419"/>
        <dbReference type="ChEBI" id="CHEBI:15378"/>
        <dbReference type="ChEBI" id="CHEBI:57856"/>
        <dbReference type="ChEBI" id="CHEBI:59789"/>
        <dbReference type="ChEBI" id="CHEBI:90615"/>
        <dbReference type="ChEBI" id="CHEBI:90616"/>
        <dbReference type="EC" id="2.1.1.72"/>
    </reaction>
</comment>
<keyword evidence="5" id="KW-0680">Restriction system</keyword>
<dbReference type="PROSITE" id="PS00093">
    <property type="entry name" value="N4_MTASE"/>
    <property type="match status" value="1"/>
</dbReference>
<dbReference type="GO" id="GO:0008168">
    <property type="term" value="F:methyltransferase activity"/>
    <property type="evidence" value="ECO:0007669"/>
    <property type="project" value="UniProtKB-KW"/>
</dbReference>
<comment type="catalytic activity">
    <reaction evidence="8">
        <text>a 2'-deoxycytidine in DNA + S-adenosyl-L-methionine = an N(4)-methyl-2'-deoxycytidine in DNA + S-adenosyl-L-homocysteine + H(+)</text>
        <dbReference type="Rhea" id="RHEA:16857"/>
        <dbReference type="Rhea" id="RHEA-COMP:11369"/>
        <dbReference type="Rhea" id="RHEA-COMP:13674"/>
        <dbReference type="ChEBI" id="CHEBI:15378"/>
        <dbReference type="ChEBI" id="CHEBI:57856"/>
        <dbReference type="ChEBI" id="CHEBI:59789"/>
        <dbReference type="ChEBI" id="CHEBI:85452"/>
        <dbReference type="ChEBI" id="CHEBI:137933"/>
        <dbReference type="EC" id="2.1.1.113"/>
    </reaction>
</comment>
<dbReference type="Proteomes" id="UP000781958">
    <property type="component" value="Unassembled WGS sequence"/>
</dbReference>
<protein>
    <submittedName>
        <fullName evidence="10">DNA modification methylase</fullName>
    </submittedName>
</protein>
<sequence length="469" mass="51932">MTQEIEIVYRPLAGLKPRERNPKAHGQDQLERLVSSLTEFGWTRPLLIDAAGVLVAGHGTWEAAKLAHERGLRIPNHADPGVAPCRVLAHLTPEQVRAYVIADNRLSELGRWDDDLLAAELVDLQGLGLDIGTIGFNAADLEALCGDDAADDRKGGATGKTLAERFGVPPFTVLDARQGYWRARKAAWVAMGVHAEEGREHLPDTNVATDWMRRGSATGGSAFDPVLAELVFRWFTPTPTATVLDPFAGEATKGVVCAALGYDYTGVELRAEQVLANETQWGRVRDKLPPERLAQVQRDPLWLHGDSARIGEVLPGGRLYDLVFTSPPYYDLEIYSKQDKDGSAFETYDLFIEWYRDIFRQACERLKPNRFAVVKIGDVRDERGAYRNFLGDNIACFRDLGLHFYNEAALVTPVGSLALRAGKQFLASRKLGRGHQNVLVFFKGDPRKIKTEFPQEIEVGDADVDDPAA</sequence>
<evidence type="ECO:0000256" key="2">
    <source>
        <dbReference type="ARBA" id="ARBA00022603"/>
    </source>
</evidence>
<feature type="domain" description="DNA methylase N-4/N-6" evidence="9">
    <location>
        <begin position="321"/>
        <end position="447"/>
    </location>
</feature>
<proteinExistence type="inferred from homology"/>
<dbReference type="Gene3D" id="3.40.50.150">
    <property type="entry name" value="Vaccinia Virus protein VP39"/>
    <property type="match status" value="2"/>
</dbReference>
<keyword evidence="6" id="KW-0238">DNA-binding</keyword>
<organism evidence="10 11">
    <name type="scientific">Azospirillum rugosum</name>
    <dbReference type="NCBI Taxonomy" id="416170"/>
    <lineage>
        <taxon>Bacteria</taxon>
        <taxon>Pseudomonadati</taxon>
        <taxon>Pseudomonadota</taxon>
        <taxon>Alphaproteobacteria</taxon>
        <taxon>Rhodospirillales</taxon>
        <taxon>Azospirillaceae</taxon>
        <taxon>Azospirillum</taxon>
    </lineage>
</organism>
<reference evidence="10 11" key="1">
    <citation type="submission" date="2021-03" db="EMBL/GenBank/DDBJ databases">
        <title>Genomic Encyclopedia of Type Strains, Phase III (KMG-III): the genomes of soil and plant-associated and newly described type strains.</title>
        <authorList>
            <person name="Whitman W."/>
        </authorList>
    </citation>
    <scope>NUCLEOTIDE SEQUENCE [LARGE SCALE GENOMIC DNA]</scope>
    <source>
        <strain evidence="10 11">IMMIB AFH-6</strain>
    </source>
</reference>
<evidence type="ECO:0000256" key="8">
    <source>
        <dbReference type="ARBA" id="ARBA00049120"/>
    </source>
</evidence>
<evidence type="ECO:0000256" key="7">
    <source>
        <dbReference type="ARBA" id="ARBA00047942"/>
    </source>
</evidence>
<dbReference type="SUPFAM" id="SSF110849">
    <property type="entry name" value="ParB/Sulfiredoxin"/>
    <property type="match status" value="1"/>
</dbReference>
<keyword evidence="2 10" id="KW-0489">Methyltransferase</keyword>
<dbReference type="InterPro" id="IPR036086">
    <property type="entry name" value="ParB/Sulfiredoxin_sf"/>
</dbReference>
<evidence type="ECO:0000313" key="10">
    <source>
        <dbReference type="EMBL" id="MBP2291029.1"/>
    </source>
</evidence>
<comment type="caution">
    <text evidence="10">The sequence shown here is derived from an EMBL/GenBank/DDBJ whole genome shotgun (WGS) entry which is preliminary data.</text>
</comment>
<gene>
    <name evidence="10" type="ORF">J2851_000771</name>
</gene>
<dbReference type="InterPro" id="IPR017985">
    <property type="entry name" value="MeTrfase_CN4_CS"/>
</dbReference>
<evidence type="ECO:0000256" key="3">
    <source>
        <dbReference type="ARBA" id="ARBA00022679"/>
    </source>
</evidence>
<evidence type="ECO:0000256" key="5">
    <source>
        <dbReference type="ARBA" id="ARBA00022747"/>
    </source>
</evidence>
<evidence type="ECO:0000259" key="9">
    <source>
        <dbReference type="Pfam" id="PF01555"/>
    </source>
</evidence>
<dbReference type="InterPro" id="IPR002941">
    <property type="entry name" value="DNA_methylase_N4/N6"/>
</dbReference>
<dbReference type="CDD" id="cd16403">
    <property type="entry name" value="ParB_N_like_MT"/>
    <property type="match status" value="1"/>
</dbReference>
<keyword evidence="11" id="KW-1185">Reference proteome</keyword>
<dbReference type="RefSeq" id="WP_209764253.1">
    <property type="nucleotide sequence ID" value="NZ_JAGINP010000002.1"/>
</dbReference>
<dbReference type="SUPFAM" id="SSF53335">
    <property type="entry name" value="S-adenosyl-L-methionine-dependent methyltransferases"/>
    <property type="match status" value="2"/>
</dbReference>
<comment type="similarity">
    <text evidence="1">Belongs to the N(4)/N(6)-methyltransferase family. N(4) subfamily.</text>
</comment>
<evidence type="ECO:0000313" key="11">
    <source>
        <dbReference type="Proteomes" id="UP000781958"/>
    </source>
</evidence>
<dbReference type="EMBL" id="JAGINP010000002">
    <property type="protein sequence ID" value="MBP2291029.1"/>
    <property type="molecule type" value="Genomic_DNA"/>
</dbReference>
<evidence type="ECO:0000256" key="1">
    <source>
        <dbReference type="ARBA" id="ARBA00010203"/>
    </source>
</evidence>
<name>A0ABS4SEN5_9PROT</name>
<dbReference type="Pfam" id="PF01555">
    <property type="entry name" value="N6_N4_Mtase"/>
    <property type="match status" value="1"/>
</dbReference>
<dbReference type="InterPro" id="IPR029063">
    <property type="entry name" value="SAM-dependent_MTases_sf"/>
</dbReference>
<keyword evidence="3" id="KW-0808">Transferase</keyword>
<accession>A0ABS4SEN5</accession>
<keyword evidence="4" id="KW-0949">S-adenosyl-L-methionine</keyword>
<evidence type="ECO:0000256" key="6">
    <source>
        <dbReference type="ARBA" id="ARBA00023125"/>
    </source>
</evidence>
<dbReference type="GO" id="GO:0032259">
    <property type="term" value="P:methylation"/>
    <property type="evidence" value="ECO:0007669"/>
    <property type="project" value="UniProtKB-KW"/>
</dbReference>
<evidence type="ECO:0000256" key="4">
    <source>
        <dbReference type="ARBA" id="ARBA00022691"/>
    </source>
</evidence>